<dbReference type="GO" id="GO:0005524">
    <property type="term" value="F:ATP binding"/>
    <property type="evidence" value="ECO:0007669"/>
    <property type="project" value="UniProtKB-UniRule"/>
</dbReference>
<dbReference type="InterPro" id="IPR000719">
    <property type="entry name" value="Prot_kinase_dom"/>
</dbReference>
<dbReference type="GO" id="GO:0016787">
    <property type="term" value="F:hydrolase activity"/>
    <property type="evidence" value="ECO:0007669"/>
    <property type="project" value="UniProtKB-KW"/>
</dbReference>
<keyword evidence="4 8" id="KW-0347">Helicase</keyword>
<dbReference type="PROSITE" id="PS51192">
    <property type="entry name" value="HELICASE_ATP_BIND_1"/>
    <property type="match status" value="1"/>
</dbReference>
<feature type="compositionally biased region" description="Basic and acidic residues" evidence="5">
    <location>
        <begin position="508"/>
        <end position="525"/>
    </location>
</feature>
<evidence type="ECO:0000259" key="7">
    <source>
        <dbReference type="PROSITE" id="PS51192"/>
    </source>
</evidence>
<dbReference type="VEuPathDB" id="GiardiaDB:GMRT_13682"/>
<comment type="catalytic activity">
    <reaction evidence="4">
        <text>ATP + H2O = ADP + phosphate + H(+)</text>
        <dbReference type="Rhea" id="RHEA:13065"/>
        <dbReference type="ChEBI" id="CHEBI:15377"/>
        <dbReference type="ChEBI" id="CHEBI:15378"/>
        <dbReference type="ChEBI" id="CHEBI:30616"/>
        <dbReference type="ChEBI" id="CHEBI:43474"/>
        <dbReference type="ChEBI" id="CHEBI:456216"/>
        <dbReference type="EC" id="3.6.4.13"/>
    </reaction>
</comment>
<sequence length="920" mass="104121">MELRLVPPDDVEACARLVIGMAAGDVDGGLDESVYQGVTVDVGPSMDMNVTPIKEFAELRSGRYSLDGRIVDNLAKARYILATPLQGVLIAYGLDGYDALVVTPKGIGRACSFLIPLINQIIKRDLKSYTHTPMRHGAREEARPSPFAIIIVPTKEDVQKVARLAWLLSYGTGVLTRVLFDDENRAQQDSLLKKGCDLLVTSTPNHVSDLYCSDDINLDDVVYLVVEDTDERFIPNYRDYREGFTSILDLIINDSEITISDTRNQNRRTSVPRQRFFFSETSDSPLSDIFVPNLRQDRTVRIRVDGANDYTRSIYQHCFTIRGQRYEFEVQNCLMGNNLMLNSMLTKIYPNHRVELQEGMTLPYRIAVFTNTQSVACQVNDFIRDQGNVFRIADEATPDQRAEAIRTFNSWDSGVLILTNPITLDSGLIDAHLLISCGIPTNTYAYQHRLRVIKHAGANRLAVFLLFQEDVDSASYLSLKTLVAQNPAPYDHSVQSPEEEASPPQSHDSSRRGDQQRHSDEDWRSEGSSQRVVPRSQFIKEPAIGVYRMSDVIIEDMYPALDIEISNTLQDVASLREPWVGDAYTATRNGKSVIVQQIKYANYPSRLKTDIINEAIQRRNLAPCRSILSCTEVIQNEHGLYLFYKGGTTSLTSILSTYSHKNGKIVEEREIWRIIHDILVAFFYLHARRSDGHVGCCIPMPEYIYKTYAGSYVLSFIHFSAHPIFPTWKRWAAFVEPFLPPEGFDRWTPASDVWMLGCCVLRLCLLSMPNNVITDKSKDQNISTGRSAKLDDFVRACLRSDSMQRERVSQLWERCFDSGAVDNLIVRGPRPTGLSAQEPTPLMDAIISHSMTEFFQRLEWINVTLTDGTTALMYALENKEYDFLPYLIQLRPKARADGKTVDQLAIELGDEAVDALRRAE</sequence>
<dbReference type="GO" id="GO:0004672">
    <property type="term" value="F:protein kinase activity"/>
    <property type="evidence" value="ECO:0007669"/>
    <property type="project" value="InterPro"/>
</dbReference>
<dbReference type="GO" id="GO:0003723">
    <property type="term" value="F:RNA binding"/>
    <property type="evidence" value="ECO:0007669"/>
    <property type="project" value="UniProtKB-UniRule"/>
</dbReference>
<dbReference type="GO" id="GO:0003724">
    <property type="term" value="F:RNA helicase activity"/>
    <property type="evidence" value="ECO:0007669"/>
    <property type="project" value="UniProtKB-EC"/>
</dbReference>
<comment type="caution">
    <text evidence="8">The sequence shown here is derived from an EMBL/GenBank/DDBJ whole genome shotgun (WGS) entry which is preliminary data.</text>
</comment>
<proteinExistence type="inferred from homology"/>
<comment type="function">
    <text evidence="4">RNA helicase.</text>
</comment>
<keyword evidence="9" id="KW-1185">Reference proteome</keyword>
<evidence type="ECO:0000256" key="2">
    <source>
        <dbReference type="ARBA" id="ARBA00022801"/>
    </source>
</evidence>
<evidence type="ECO:0000256" key="3">
    <source>
        <dbReference type="ARBA" id="ARBA00022840"/>
    </source>
</evidence>
<evidence type="ECO:0000313" key="9">
    <source>
        <dbReference type="Proteomes" id="UP000315496"/>
    </source>
</evidence>
<dbReference type="SUPFAM" id="SSF52540">
    <property type="entry name" value="P-loop containing nucleoside triphosphate hydrolases"/>
    <property type="match status" value="2"/>
</dbReference>
<dbReference type="SMART" id="SM00220">
    <property type="entry name" value="S_TKc"/>
    <property type="match status" value="1"/>
</dbReference>
<dbReference type="PANTHER" id="PTHR24031">
    <property type="entry name" value="RNA HELICASE"/>
    <property type="match status" value="1"/>
</dbReference>
<comment type="domain">
    <text evidence="4">The Q motif is unique to and characteristic of the DEAD box family of RNA helicases and controls ATP binding and hydrolysis.</text>
</comment>
<comment type="similarity">
    <text evidence="4">Belongs to the DEAD box helicase family.</text>
</comment>
<feature type="region of interest" description="Disordered" evidence="5">
    <location>
        <begin position="488"/>
        <end position="531"/>
    </location>
</feature>
<evidence type="ECO:0000313" key="8">
    <source>
        <dbReference type="EMBL" id="TNJ30701.1"/>
    </source>
</evidence>
<gene>
    <name evidence="8" type="ORF">GMRT_13682</name>
</gene>
<dbReference type="InterPro" id="IPR014001">
    <property type="entry name" value="Helicase_ATP-bd"/>
</dbReference>
<dbReference type="SUPFAM" id="SSF56112">
    <property type="entry name" value="Protein kinase-like (PK-like)"/>
    <property type="match status" value="1"/>
</dbReference>
<dbReference type="PROSITE" id="PS50011">
    <property type="entry name" value="PROTEIN_KINASE_DOM"/>
    <property type="match status" value="1"/>
</dbReference>
<accession>A0A4Z1TDS6</accession>
<dbReference type="EMBL" id="VDLU01000001">
    <property type="protein sequence ID" value="TNJ30701.1"/>
    <property type="molecule type" value="Genomic_DNA"/>
</dbReference>
<dbReference type="Proteomes" id="UP000315496">
    <property type="component" value="Chromosome 1"/>
</dbReference>
<dbReference type="AlphaFoldDB" id="A0A4Z1TDS6"/>
<feature type="domain" description="Protein kinase" evidence="6">
    <location>
        <begin position="569"/>
        <end position="825"/>
    </location>
</feature>
<keyword evidence="2 4" id="KW-0378">Hydrolase</keyword>
<evidence type="ECO:0000256" key="5">
    <source>
        <dbReference type="SAM" id="MobiDB-lite"/>
    </source>
</evidence>
<protein>
    <recommendedName>
        <fullName evidence="4">ATP-dependent RNA helicase</fullName>
        <ecNumber evidence="4">3.6.4.13</ecNumber>
    </recommendedName>
</protein>
<dbReference type="Pfam" id="PF00270">
    <property type="entry name" value="DEAD"/>
    <property type="match status" value="1"/>
</dbReference>
<feature type="domain" description="Helicase ATP-binding" evidence="7">
    <location>
        <begin position="90"/>
        <end position="300"/>
    </location>
</feature>
<dbReference type="InterPro" id="IPR011545">
    <property type="entry name" value="DEAD/DEAH_box_helicase_dom"/>
</dbReference>
<dbReference type="InterPro" id="IPR011009">
    <property type="entry name" value="Kinase-like_dom_sf"/>
</dbReference>
<dbReference type="OrthoDB" id="7745363at2759"/>
<dbReference type="EC" id="3.6.4.13" evidence="4"/>
<keyword evidence="4" id="KW-0694">RNA-binding</keyword>
<dbReference type="Gene3D" id="1.10.510.10">
    <property type="entry name" value="Transferase(Phosphotransferase) domain 1"/>
    <property type="match status" value="1"/>
</dbReference>
<dbReference type="Gene3D" id="3.40.50.300">
    <property type="entry name" value="P-loop containing nucleotide triphosphate hydrolases"/>
    <property type="match status" value="2"/>
</dbReference>
<evidence type="ECO:0000259" key="6">
    <source>
        <dbReference type="PROSITE" id="PS50011"/>
    </source>
</evidence>
<evidence type="ECO:0000256" key="4">
    <source>
        <dbReference type="RuleBase" id="RU365068"/>
    </source>
</evidence>
<dbReference type="InterPro" id="IPR027417">
    <property type="entry name" value="P-loop_NTPase"/>
</dbReference>
<reference evidence="8 9" key="1">
    <citation type="submission" date="2019-05" db="EMBL/GenBank/DDBJ databases">
        <title>The compact genome of Giardia muris reveals important steps in the evolution of intestinal protozoan parasites.</title>
        <authorList>
            <person name="Xu F."/>
            <person name="Jimenez-Gonzalez A."/>
            <person name="Einarsson E."/>
            <person name="Astvaldsson A."/>
            <person name="Peirasmaki D."/>
            <person name="Eckmann L."/>
            <person name="Andersson J.O."/>
            <person name="Svard S.G."/>
            <person name="Jerlstrom-Hultqvist J."/>
        </authorList>
    </citation>
    <scope>NUCLEOTIDE SEQUENCE [LARGE SCALE GENOMIC DNA]</scope>
    <source>
        <strain evidence="8 9">Roberts-Thomson</strain>
    </source>
</reference>
<keyword evidence="1 4" id="KW-0547">Nucleotide-binding</keyword>
<name>A0A4Z1TDS6_GIAMU</name>
<evidence type="ECO:0000256" key="1">
    <source>
        <dbReference type="ARBA" id="ARBA00022741"/>
    </source>
</evidence>
<organism evidence="8 9">
    <name type="scientific">Giardia muris</name>
    <dbReference type="NCBI Taxonomy" id="5742"/>
    <lineage>
        <taxon>Eukaryota</taxon>
        <taxon>Metamonada</taxon>
        <taxon>Diplomonadida</taxon>
        <taxon>Hexamitidae</taxon>
        <taxon>Giardiinae</taxon>
        <taxon>Giardia</taxon>
    </lineage>
</organism>
<keyword evidence="3 4" id="KW-0067">ATP-binding</keyword>